<accession>A0A4U3MCX0</accession>
<protein>
    <recommendedName>
        <fullName evidence="5">Exo-alpha-sialidase</fullName>
    </recommendedName>
</protein>
<feature type="compositionally biased region" description="Low complexity" evidence="1">
    <location>
        <begin position="82"/>
        <end position="92"/>
    </location>
</feature>
<dbReference type="InterPro" id="IPR036278">
    <property type="entry name" value="Sialidase_sf"/>
</dbReference>
<feature type="compositionally biased region" description="Basic residues" evidence="1">
    <location>
        <begin position="137"/>
        <end position="147"/>
    </location>
</feature>
<keyword evidence="2" id="KW-0812">Transmembrane</keyword>
<dbReference type="Proteomes" id="UP000308705">
    <property type="component" value="Unassembled WGS sequence"/>
</dbReference>
<keyword evidence="4" id="KW-1185">Reference proteome</keyword>
<name>A0A4U3MCX0_9ACTN</name>
<feature type="compositionally biased region" description="Basic and acidic residues" evidence="1">
    <location>
        <begin position="46"/>
        <end position="60"/>
    </location>
</feature>
<dbReference type="SUPFAM" id="SSF50939">
    <property type="entry name" value="Sialidases"/>
    <property type="match status" value="2"/>
</dbReference>
<comment type="caution">
    <text evidence="3">The sequence shown here is derived from an EMBL/GenBank/DDBJ whole genome shotgun (WGS) entry which is preliminary data.</text>
</comment>
<feature type="transmembrane region" description="Helical" evidence="2">
    <location>
        <begin position="156"/>
        <end position="178"/>
    </location>
</feature>
<keyword evidence="2" id="KW-1133">Transmembrane helix</keyword>
<sequence>MYPLDPAVRGEEATPEGIYPPDPGLRQSRPSDFPPRHHRPYSTPQRPDDDERPGRREYPDKLVASGPPREHGIRVRPAIAAEPEFVPEPEFGPGRREKDVPAAVPAVRKGPPERIGKPPGGRPLRPDVLATLGPPRGGKHGRRGVRAQRRRPRIGLPLLVIVAVITAAAFGLFVVRWATAPATSGIRLAVGDGQSGDSAFQAPGLPGNGSRQVLTSVASSGSTIVAVGTDTTSAIARPLFIVSVNDGKDWTLGEVNGPPGYEAAPGSPGRVVGSGGKWLAVSTDPAGPEGRGMWTSADGQSWAAVDPARLGMFLESDRVTDLARTATGFVAVGSTMQADGTPGAVAWTSADGQAWTRVETPRIGTPDMIRTVKAVVAKGDKVVALAEPGAGTATVILRSDDGGRTWLRTATALPDIRPETGALAASGDGFVLVPTGQRFSGPGVRVHCSPEGQNWTACGTIGPLSPAGSGVRGLAASGAGLAAVVESAWEEYALFTSDDGRDWRKRADLGLIPGTLRGLTITDSGRLVAGGDKRGAGDVENLPVLMTAEKGKAARAVPLESVPGLNRLARNTSGVLAAGGAFVAVGSANGDAGIWTSGNNGANWRAINSQWLGGSGRQALSDVAYGPKGWLAVGSTMADLLVTKPLLVVSSDGKGWRPGPEMSAPEGHYYLAPQTVAAGPKGYVLAGEDQTGAGIGPALWFTGDLKKFTRVGELPAGAAEVRIHDVAATDDGFVAIGGTGRSERENGVVWVSGDGLKWEAKNRVLPDDAQSAGLRHIVARDGKLIATGTALTDDGTRPFSAVSGDGGDSWEFAWLPAEAPAVVLDLTASERGIVAVGAHGTGSEVDSSVWASEDGLVWVRHGLVEDGLGGVGAQWLEAVTISGQRVIAVGRSTTSKTDNITIWRSTLSSGDA</sequence>
<dbReference type="EMBL" id="SZQA01000027">
    <property type="protein sequence ID" value="TKK85486.1"/>
    <property type="molecule type" value="Genomic_DNA"/>
</dbReference>
<evidence type="ECO:0000313" key="4">
    <source>
        <dbReference type="Proteomes" id="UP000308705"/>
    </source>
</evidence>
<evidence type="ECO:0000313" key="3">
    <source>
        <dbReference type="EMBL" id="TKK85486.1"/>
    </source>
</evidence>
<dbReference type="InterPro" id="IPR015943">
    <property type="entry name" value="WD40/YVTN_repeat-like_dom_sf"/>
</dbReference>
<dbReference type="OrthoDB" id="4894058at2"/>
<proteinExistence type="predicted"/>
<gene>
    <name evidence="3" type="ORF">FDA94_25435</name>
</gene>
<dbReference type="AlphaFoldDB" id="A0A4U3MCX0"/>
<reference evidence="3 4" key="1">
    <citation type="submission" date="2019-04" db="EMBL/GenBank/DDBJ databases">
        <title>Herbidospora sp. NEAU-GS14.nov., a novel actinomycete isolated from soil.</title>
        <authorList>
            <person name="Han L."/>
        </authorList>
    </citation>
    <scope>NUCLEOTIDE SEQUENCE [LARGE SCALE GENOMIC DNA]</scope>
    <source>
        <strain evidence="3 4">NEAU-GS14</strain>
    </source>
</reference>
<keyword evidence="2" id="KW-0472">Membrane</keyword>
<evidence type="ECO:0008006" key="5">
    <source>
        <dbReference type="Google" id="ProtNLM"/>
    </source>
</evidence>
<evidence type="ECO:0000256" key="1">
    <source>
        <dbReference type="SAM" id="MobiDB-lite"/>
    </source>
</evidence>
<feature type="region of interest" description="Disordered" evidence="1">
    <location>
        <begin position="1"/>
        <end position="147"/>
    </location>
</feature>
<dbReference type="Gene3D" id="2.130.10.10">
    <property type="entry name" value="YVTN repeat-like/Quinoprotein amine dehydrogenase"/>
    <property type="match status" value="1"/>
</dbReference>
<organism evidence="3 4">
    <name type="scientific">Herbidospora galbida</name>
    <dbReference type="NCBI Taxonomy" id="2575442"/>
    <lineage>
        <taxon>Bacteria</taxon>
        <taxon>Bacillati</taxon>
        <taxon>Actinomycetota</taxon>
        <taxon>Actinomycetes</taxon>
        <taxon>Streptosporangiales</taxon>
        <taxon>Streptosporangiaceae</taxon>
        <taxon>Herbidospora</taxon>
    </lineage>
</organism>
<evidence type="ECO:0000256" key="2">
    <source>
        <dbReference type="SAM" id="Phobius"/>
    </source>
</evidence>
<dbReference type="RefSeq" id="WP_137249595.1">
    <property type="nucleotide sequence ID" value="NZ_SZQA01000027.1"/>
</dbReference>
<dbReference type="SUPFAM" id="SSF110296">
    <property type="entry name" value="Oligoxyloglucan reducing end-specific cellobiohydrolase"/>
    <property type="match status" value="1"/>
</dbReference>